<evidence type="ECO:0000256" key="7">
    <source>
        <dbReference type="ARBA" id="ARBA00034754"/>
    </source>
</evidence>
<dbReference type="Gene3D" id="3.40.50.300">
    <property type="entry name" value="P-loop containing nucleotide triphosphate hydrolases"/>
    <property type="match status" value="1"/>
</dbReference>
<dbReference type="SUPFAM" id="SSF48019">
    <property type="entry name" value="post-AAA+ oligomerization domain-like"/>
    <property type="match status" value="1"/>
</dbReference>
<keyword evidence="3 11" id="KW-0808">Transferase</keyword>
<feature type="domain" description="DNA polymerase III delta N-terminal" evidence="9">
    <location>
        <begin position="19"/>
        <end position="140"/>
    </location>
</feature>
<keyword evidence="12" id="KW-1185">Reference proteome</keyword>
<proteinExistence type="inferred from homology"/>
<dbReference type="InterPro" id="IPR005790">
    <property type="entry name" value="DNA_polIII_delta"/>
</dbReference>
<dbReference type="GO" id="GO:0003677">
    <property type="term" value="F:DNA binding"/>
    <property type="evidence" value="ECO:0007669"/>
    <property type="project" value="InterPro"/>
</dbReference>
<protein>
    <recommendedName>
        <fullName evidence="2">DNA polymerase III subunit delta</fullName>
        <ecNumber evidence="1">2.7.7.7</ecNumber>
    </recommendedName>
</protein>
<organism evidence="11 12">
    <name type="scientific">Alkaliphilus pronyensis</name>
    <dbReference type="NCBI Taxonomy" id="1482732"/>
    <lineage>
        <taxon>Bacteria</taxon>
        <taxon>Bacillati</taxon>
        <taxon>Bacillota</taxon>
        <taxon>Clostridia</taxon>
        <taxon>Peptostreptococcales</taxon>
        <taxon>Natronincolaceae</taxon>
        <taxon>Alkaliphilus</taxon>
    </lineage>
</organism>
<accession>A0A6I0FLT1</accession>
<dbReference type="Gene3D" id="1.10.8.60">
    <property type="match status" value="1"/>
</dbReference>
<dbReference type="EC" id="2.7.7.7" evidence="1"/>
<dbReference type="PANTHER" id="PTHR34388:SF1">
    <property type="entry name" value="DNA POLYMERASE III SUBUNIT DELTA"/>
    <property type="match status" value="1"/>
</dbReference>
<feature type="domain" description="DNA polymerase III delta subunit-like C-terminal" evidence="10">
    <location>
        <begin position="222"/>
        <end position="341"/>
    </location>
</feature>
<dbReference type="AlphaFoldDB" id="A0A6I0FLT1"/>
<keyword evidence="4 11" id="KW-0548">Nucleotidyltransferase</keyword>
<dbReference type="GO" id="GO:0009360">
    <property type="term" value="C:DNA polymerase III complex"/>
    <property type="evidence" value="ECO:0007669"/>
    <property type="project" value="InterPro"/>
</dbReference>
<name>A0A6I0FLT1_9FIRM</name>
<reference evidence="11 12" key="1">
    <citation type="submission" date="2019-10" db="EMBL/GenBank/DDBJ databases">
        <title>Alkaliphilus serpentinus sp. nov. and Alkaliphilus pronyensis sp. nov., two novel anaerobic alkaliphilic species isolated from the serpentinized-hosted hydrothermal field of the Prony Bay (New Caledonia).</title>
        <authorList>
            <person name="Postec A."/>
        </authorList>
    </citation>
    <scope>NUCLEOTIDE SEQUENCE [LARGE SCALE GENOMIC DNA]</scope>
    <source>
        <strain evidence="11 12">LacV</strain>
    </source>
</reference>
<dbReference type="Gene3D" id="1.20.272.10">
    <property type="match status" value="1"/>
</dbReference>
<dbReference type="OrthoDB" id="9775929at2"/>
<comment type="similarity">
    <text evidence="7">Belongs to the DNA polymerase HolA subunit family.</text>
</comment>
<evidence type="ECO:0000256" key="8">
    <source>
        <dbReference type="ARBA" id="ARBA00049244"/>
    </source>
</evidence>
<evidence type="ECO:0000256" key="1">
    <source>
        <dbReference type="ARBA" id="ARBA00012417"/>
    </source>
</evidence>
<evidence type="ECO:0000259" key="10">
    <source>
        <dbReference type="Pfam" id="PF21694"/>
    </source>
</evidence>
<keyword evidence="5" id="KW-0235">DNA replication</keyword>
<dbReference type="RefSeq" id="WP_151859762.1">
    <property type="nucleotide sequence ID" value="NZ_WBZC01000003.1"/>
</dbReference>
<dbReference type="InterPro" id="IPR010372">
    <property type="entry name" value="DNA_pol3_delta_N"/>
</dbReference>
<sequence length="344" mass="39380">MSYKQLISQIKSNSLGSLYLIYGEEAYLGEDIITRIKGHLVNPDFEELNYKMLEGKDLTIDALIDACETLPFMASKKLVMVKGIEALQGKNKIISGEDEELLLDYFSRIPQETCLVFYGLGSIDSRKKLIKAIKKHGELCELAKLKEGELQSWIIKYFKKRGKTIEKKELAFMLNNLDYLGKNATQTLLDVENEMKKIISFMGEQEAVKIQHIEEVTVNRFQNDIFKLLDAIGRKDTKDALKRLNHILREGEAVLRIMATMSNQVKNILSSKLLMEDGYTSKMIASKLGIHPYVASKCVSQSNGYTEKRLKYLLVQFLEMDYMIKSGRMNDKIAMELLIIDMCK</sequence>
<evidence type="ECO:0000256" key="4">
    <source>
        <dbReference type="ARBA" id="ARBA00022695"/>
    </source>
</evidence>
<evidence type="ECO:0000256" key="2">
    <source>
        <dbReference type="ARBA" id="ARBA00017703"/>
    </source>
</evidence>
<evidence type="ECO:0000256" key="3">
    <source>
        <dbReference type="ARBA" id="ARBA00022679"/>
    </source>
</evidence>
<dbReference type="PANTHER" id="PTHR34388">
    <property type="entry name" value="DNA POLYMERASE III SUBUNIT DELTA"/>
    <property type="match status" value="1"/>
</dbReference>
<dbReference type="SUPFAM" id="SSF52540">
    <property type="entry name" value="P-loop containing nucleoside triphosphate hydrolases"/>
    <property type="match status" value="1"/>
</dbReference>
<dbReference type="EMBL" id="WBZC01000003">
    <property type="protein sequence ID" value="KAB3539083.1"/>
    <property type="molecule type" value="Genomic_DNA"/>
</dbReference>
<keyword evidence="6" id="KW-0239">DNA-directed DNA polymerase</keyword>
<evidence type="ECO:0000259" key="9">
    <source>
        <dbReference type="Pfam" id="PF06144"/>
    </source>
</evidence>
<dbReference type="Pfam" id="PF21694">
    <property type="entry name" value="DNA_pol3_delta_C"/>
    <property type="match status" value="1"/>
</dbReference>
<dbReference type="InterPro" id="IPR008921">
    <property type="entry name" value="DNA_pol3_clamp-load_cplx_C"/>
</dbReference>
<comment type="catalytic activity">
    <reaction evidence="8">
        <text>DNA(n) + a 2'-deoxyribonucleoside 5'-triphosphate = DNA(n+1) + diphosphate</text>
        <dbReference type="Rhea" id="RHEA:22508"/>
        <dbReference type="Rhea" id="RHEA-COMP:17339"/>
        <dbReference type="Rhea" id="RHEA-COMP:17340"/>
        <dbReference type="ChEBI" id="CHEBI:33019"/>
        <dbReference type="ChEBI" id="CHEBI:61560"/>
        <dbReference type="ChEBI" id="CHEBI:173112"/>
        <dbReference type="EC" id="2.7.7.7"/>
    </reaction>
</comment>
<dbReference type="GO" id="GO:0006261">
    <property type="term" value="P:DNA-templated DNA replication"/>
    <property type="evidence" value="ECO:0007669"/>
    <property type="project" value="TreeGrafter"/>
</dbReference>
<evidence type="ECO:0000313" key="12">
    <source>
        <dbReference type="Proteomes" id="UP000432715"/>
    </source>
</evidence>
<comment type="caution">
    <text evidence="11">The sequence shown here is derived from an EMBL/GenBank/DDBJ whole genome shotgun (WGS) entry which is preliminary data.</text>
</comment>
<dbReference type="Proteomes" id="UP000432715">
    <property type="component" value="Unassembled WGS sequence"/>
</dbReference>
<dbReference type="GO" id="GO:0003887">
    <property type="term" value="F:DNA-directed DNA polymerase activity"/>
    <property type="evidence" value="ECO:0007669"/>
    <property type="project" value="UniProtKB-KW"/>
</dbReference>
<dbReference type="InterPro" id="IPR048466">
    <property type="entry name" value="DNA_pol3_delta-like_C"/>
</dbReference>
<dbReference type="InterPro" id="IPR027417">
    <property type="entry name" value="P-loop_NTPase"/>
</dbReference>
<evidence type="ECO:0000313" key="11">
    <source>
        <dbReference type="EMBL" id="KAB3539083.1"/>
    </source>
</evidence>
<evidence type="ECO:0000256" key="5">
    <source>
        <dbReference type="ARBA" id="ARBA00022705"/>
    </source>
</evidence>
<dbReference type="Pfam" id="PF06144">
    <property type="entry name" value="DNA_pol3_delta"/>
    <property type="match status" value="1"/>
</dbReference>
<gene>
    <name evidence="11" type="primary">holA</name>
    <name evidence="11" type="ORF">F8154_01225</name>
</gene>
<dbReference type="NCBIfam" id="TIGR01128">
    <property type="entry name" value="holA"/>
    <property type="match status" value="1"/>
</dbReference>
<evidence type="ECO:0000256" key="6">
    <source>
        <dbReference type="ARBA" id="ARBA00022932"/>
    </source>
</evidence>